<dbReference type="SUPFAM" id="SSF53098">
    <property type="entry name" value="Ribonuclease H-like"/>
    <property type="match status" value="1"/>
</dbReference>
<proteinExistence type="predicted"/>
<dbReference type="Proteomes" id="UP001281410">
    <property type="component" value="Unassembled WGS sequence"/>
</dbReference>
<evidence type="ECO:0000313" key="3">
    <source>
        <dbReference type="EMBL" id="KAK3189252.1"/>
    </source>
</evidence>
<dbReference type="Gene3D" id="3.30.420.10">
    <property type="entry name" value="Ribonuclease H-like superfamily/Ribonuclease H"/>
    <property type="match status" value="1"/>
</dbReference>
<dbReference type="SUPFAM" id="SSF56219">
    <property type="entry name" value="DNase I-like"/>
    <property type="match status" value="1"/>
</dbReference>
<dbReference type="CDD" id="cd06222">
    <property type="entry name" value="RNase_H_like"/>
    <property type="match status" value="1"/>
</dbReference>
<dbReference type="GO" id="GO:0004523">
    <property type="term" value="F:RNA-DNA hybrid ribonuclease activity"/>
    <property type="evidence" value="ECO:0007669"/>
    <property type="project" value="InterPro"/>
</dbReference>
<evidence type="ECO:0000256" key="1">
    <source>
        <dbReference type="SAM" id="MobiDB-lite"/>
    </source>
</evidence>
<dbReference type="PROSITE" id="PS50879">
    <property type="entry name" value="RNASE_H_1"/>
    <property type="match status" value="1"/>
</dbReference>
<dbReference type="PANTHER" id="PTHR33710">
    <property type="entry name" value="BNAC02G09200D PROTEIN"/>
    <property type="match status" value="1"/>
</dbReference>
<dbReference type="InterPro" id="IPR044730">
    <property type="entry name" value="RNase_H-like_dom_plant"/>
</dbReference>
<dbReference type="InterPro" id="IPR036397">
    <property type="entry name" value="RNaseH_sf"/>
</dbReference>
<protein>
    <recommendedName>
        <fullName evidence="2">RNase H type-1 domain-containing protein</fullName>
    </recommendedName>
</protein>
<dbReference type="Pfam" id="PF13456">
    <property type="entry name" value="RVT_3"/>
    <property type="match status" value="1"/>
</dbReference>
<reference evidence="3" key="1">
    <citation type="journal article" date="2023" name="Plant J.">
        <title>Genome sequences and population genomics provide insights into the demographic history, inbreeding, and mutation load of two 'living fossil' tree species of Dipteronia.</title>
        <authorList>
            <person name="Feng Y."/>
            <person name="Comes H.P."/>
            <person name="Chen J."/>
            <person name="Zhu S."/>
            <person name="Lu R."/>
            <person name="Zhang X."/>
            <person name="Li P."/>
            <person name="Qiu J."/>
            <person name="Olsen K.M."/>
            <person name="Qiu Y."/>
        </authorList>
    </citation>
    <scope>NUCLEOTIDE SEQUENCE</scope>
    <source>
        <strain evidence="3">NBL</strain>
    </source>
</reference>
<dbReference type="InterPro" id="IPR036691">
    <property type="entry name" value="Endo/exonu/phosph_ase_sf"/>
</dbReference>
<dbReference type="Pfam" id="PF03372">
    <property type="entry name" value="Exo_endo_phos"/>
    <property type="match status" value="1"/>
</dbReference>
<sequence length="1182" mass="134017">MENIDDATKLSDAQSFTKCLKFNFLVVIVILYEILNKFSKVASHDWERRRTGDGQRPRVNPSQRNTIERTSRPKGTQRFVTEKKSYAEVVGKGFFYNKGEERQDTNNKTVTMSVEGLQPDVGWLKRSAVGVLKVFANISEVSQMDEDVISDLNTGDIISFSEKQGIKNDGDRQDLGKGVGGVVKDWIGFTKAESKDKSLGRKVNISGTISSLGRKKALDKGKQVYVRKAKFKTIPRMVTHAKLDLEKRRQTGQKLRPLIGCQSEESTSDSDEDCLGEDIFNNGQYRGESFAKIDKVGSVGCGMGIPKSFSQAQKNLHNYNQVAGSADVTNDLDLHMENQPLQVVHFIDINSIKSRKVVQSNSTEISSDNRLVVDLGPIKEIEPSPAHFKIQCYTTPEDNEEDMARVSREEEVVSLEVNAGTDSPCKTTKTRGKKKCYSSIRHGMKTRHKADLSPEDIPKDGNMTTGANLGLENWNLEDEITKIVEDATKAGKNLNGPQSKDNRVTWNLEAEVANVIETGVALGLDFNISDRELVKDVAKRDLADMERKQFWEFLLNAQASFPVPWCFGGDFNTVRDPAERKGGPCTMSSLRSFNAFILKAKVVDIPMLGSNFTWTNSREKGTWAKLDRFLISPKLLSWYPKMEQHCLSRNLSDHCLITIGVPKDDWGPTPFRFFNNWKEDKEMIGDARIGWNECEAKGTKGFVLFAKAKAAKARLKKWQRLKKSQHSIIPDIEKHLAEVEGTAQRDGWSSVLRGKRLNLISALWKQLRLEEQQWRVGKSKQLEEEWAVMFRCQESKRPLNYLGLPLEDNPCKKKFWDPVVLKIEHRLAPWKRRFLSKGGRLVLIKFILNSIPIYYIRKDRGGLGIGQMKLKNYALLTKWVWRFGSEDNVLWKRVLCAKYGKNHMDLGWSWKKSVNASHFINTVSSLLKEGSKTVEVFNIGLQVLVGCGDRALFWEDITWDSIPIKIAFPRIYSLSVNKKGIIQDFKNWQGSSWSWKVHLRRNVLGWEEEQWSCFKSSLRNVKIMEVWTVWESRNSRIFEGKEISVSNATDLVKFRVGWWFKHHGKGSTEPITSILLNLSVICVDNQNLKQPQKEAWYPPYGNGLKFNVDGSSRGKPGPAGIRGVLRNSEGKILCLFSTYVGIENSNTTEIWAIHKALEVCASSSVLVDREIVIVSDSMVAVS</sequence>
<keyword evidence="4" id="KW-1185">Reference proteome</keyword>
<dbReference type="GO" id="GO:0003676">
    <property type="term" value="F:nucleic acid binding"/>
    <property type="evidence" value="ECO:0007669"/>
    <property type="project" value="InterPro"/>
</dbReference>
<dbReference type="InterPro" id="IPR012337">
    <property type="entry name" value="RNaseH-like_sf"/>
</dbReference>
<feature type="domain" description="RNase H type-1" evidence="2">
    <location>
        <begin position="1100"/>
        <end position="1182"/>
    </location>
</feature>
<evidence type="ECO:0000313" key="4">
    <source>
        <dbReference type="Proteomes" id="UP001281410"/>
    </source>
</evidence>
<evidence type="ECO:0000259" key="2">
    <source>
        <dbReference type="PROSITE" id="PS50879"/>
    </source>
</evidence>
<organism evidence="3 4">
    <name type="scientific">Dipteronia sinensis</name>
    <dbReference type="NCBI Taxonomy" id="43782"/>
    <lineage>
        <taxon>Eukaryota</taxon>
        <taxon>Viridiplantae</taxon>
        <taxon>Streptophyta</taxon>
        <taxon>Embryophyta</taxon>
        <taxon>Tracheophyta</taxon>
        <taxon>Spermatophyta</taxon>
        <taxon>Magnoliopsida</taxon>
        <taxon>eudicotyledons</taxon>
        <taxon>Gunneridae</taxon>
        <taxon>Pentapetalae</taxon>
        <taxon>rosids</taxon>
        <taxon>malvids</taxon>
        <taxon>Sapindales</taxon>
        <taxon>Sapindaceae</taxon>
        <taxon>Hippocastanoideae</taxon>
        <taxon>Acereae</taxon>
        <taxon>Dipteronia</taxon>
    </lineage>
</organism>
<dbReference type="EMBL" id="JANJYJ010000009">
    <property type="protein sequence ID" value="KAK3189252.1"/>
    <property type="molecule type" value="Genomic_DNA"/>
</dbReference>
<dbReference type="InterPro" id="IPR005135">
    <property type="entry name" value="Endo/exonuclease/phosphatase"/>
</dbReference>
<dbReference type="InterPro" id="IPR002156">
    <property type="entry name" value="RNaseH_domain"/>
</dbReference>
<name>A0AAE0DVW7_9ROSI</name>
<dbReference type="PANTHER" id="PTHR33710:SF64">
    <property type="entry name" value="ENDONUCLEASE_EXONUCLEASE_PHOSPHATASE DOMAIN-CONTAINING PROTEIN"/>
    <property type="match status" value="1"/>
</dbReference>
<dbReference type="AlphaFoldDB" id="A0AAE0DVW7"/>
<feature type="compositionally biased region" description="Basic and acidic residues" evidence="1">
    <location>
        <begin position="46"/>
        <end position="56"/>
    </location>
</feature>
<gene>
    <name evidence="3" type="ORF">Dsin_028813</name>
</gene>
<feature type="region of interest" description="Disordered" evidence="1">
    <location>
        <begin position="46"/>
        <end position="74"/>
    </location>
</feature>
<comment type="caution">
    <text evidence="3">The sequence shown here is derived from an EMBL/GenBank/DDBJ whole genome shotgun (WGS) entry which is preliminary data.</text>
</comment>
<dbReference type="Gene3D" id="3.60.10.10">
    <property type="entry name" value="Endonuclease/exonuclease/phosphatase"/>
    <property type="match status" value="1"/>
</dbReference>
<accession>A0AAE0DVW7</accession>